<organism evidence="1">
    <name type="scientific">Lepeophtheirus salmonis</name>
    <name type="common">Salmon louse</name>
    <name type="synonym">Caligus salmonis</name>
    <dbReference type="NCBI Taxonomy" id="72036"/>
    <lineage>
        <taxon>Eukaryota</taxon>
        <taxon>Metazoa</taxon>
        <taxon>Ecdysozoa</taxon>
        <taxon>Arthropoda</taxon>
        <taxon>Crustacea</taxon>
        <taxon>Multicrustacea</taxon>
        <taxon>Hexanauplia</taxon>
        <taxon>Copepoda</taxon>
        <taxon>Siphonostomatoida</taxon>
        <taxon>Caligidae</taxon>
        <taxon>Lepeophtheirus</taxon>
    </lineage>
</organism>
<dbReference type="AlphaFoldDB" id="A0A0K2V3L7"/>
<name>A0A0K2V3L7_LEPSM</name>
<reference evidence="1" key="1">
    <citation type="submission" date="2014-05" db="EMBL/GenBank/DDBJ databases">
        <authorList>
            <person name="Chronopoulou M."/>
        </authorList>
    </citation>
    <scope>NUCLEOTIDE SEQUENCE</scope>
    <source>
        <tissue evidence="1">Whole organism</tissue>
    </source>
</reference>
<evidence type="ECO:0000313" key="1">
    <source>
        <dbReference type="EMBL" id="CDW44727.1"/>
    </source>
</evidence>
<sequence length="71" mass="8169">EARIVFLSENASKFVKLLQLHKLPFLLENNVSQTYSTISKRKQPVSNIDSIRPQSHSQKHPSLLLIFPLDQ</sequence>
<accession>A0A0K2V3L7</accession>
<protein>
    <submittedName>
        <fullName evidence="1">Uncharacterized protein</fullName>
    </submittedName>
</protein>
<feature type="non-terminal residue" evidence="1">
    <location>
        <position position="1"/>
    </location>
</feature>
<dbReference type="EMBL" id="HACA01027366">
    <property type="protein sequence ID" value="CDW44727.1"/>
    <property type="molecule type" value="Transcribed_RNA"/>
</dbReference>
<proteinExistence type="predicted"/>